<dbReference type="Pfam" id="PF08534">
    <property type="entry name" value="Redoxin"/>
    <property type="match status" value="1"/>
</dbReference>
<dbReference type="InterPro" id="IPR013766">
    <property type="entry name" value="Thioredoxin_domain"/>
</dbReference>
<name>A0ABP9PN71_9BACT</name>
<dbReference type="EMBL" id="BAABIA010000014">
    <property type="protein sequence ID" value="GAA5149417.1"/>
    <property type="molecule type" value="Genomic_DNA"/>
</dbReference>
<evidence type="ECO:0000259" key="2">
    <source>
        <dbReference type="PROSITE" id="PS51352"/>
    </source>
</evidence>
<dbReference type="InterPro" id="IPR036249">
    <property type="entry name" value="Thioredoxin-like_sf"/>
</dbReference>
<dbReference type="PANTHER" id="PTHR43640">
    <property type="entry name" value="OS07G0260300 PROTEIN"/>
    <property type="match status" value="1"/>
</dbReference>
<dbReference type="RefSeq" id="WP_345738874.1">
    <property type="nucleotide sequence ID" value="NZ_BAABIA010000014.1"/>
</dbReference>
<evidence type="ECO:0000313" key="3">
    <source>
        <dbReference type="EMBL" id="GAA5149417.1"/>
    </source>
</evidence>
<feature type="signal peptide" evidence="1">
    <location>
        <begin position="1"/>
        <end position="18"/>
    </location>
</feature>
<gene>
    <name evidence="3" type="ORF">GCM10023213_47070</name>
</gene>
<reference evidence="4" key="1">
    <citation type="journal article" date="2019" name="Int. J. Syst. Evol. Microbiol.">
        <title>The Global Catalogue of Microorganisms (GCM) 10K type strain sequencing project: providing services to taxonomists for standard genome sequencing and annotation.</title>
        <authorList>
            <consortium name="The Broad Institute Genomics Platform"/>
            <consortium name="The Broad Institute Genome Sequencing Center for Infectious Disease"/>
            <person name="Wu L."/>
            <person name="Ma J."/>
        </authorList>
    </citation>
    <scope>NUCLEOTIDE SEQUENCE [LARGE SCALE GENOMIC DNA]</scope>
    <source>
        <strain evidence="4">JCM 18053</strain>
    </source>
</reference>
<dbReference type="PROSITE" id="PS51352">
    <property type="entry name" value="THIOREDOXIN_2"/>
    <property type="match status" value="1"/>
</dbReference>
<sequence>MKLLPLLLCLAFASSLPAAEPVLELQGTDGKMHAPLAAREKKAVLVFFVSPFCSTTRPFMPEINAIAAEYADRVAVALVHSDAEITVEVALQHADMSAVKATVLVDKEQKLARQVGAAVTPEAVLLSPAGAVLYKGRINDLYLAPTKRQRAASTKDLRDALEAVLSGRPVATPQPEAQGCKIGLLK</sequence>
<dbReference type="Proteomes" id="UP001499852">
    <property type="component" value="Unassembled WGS sequence"/>
</dbReference>
<protein>
    <submittedName>
        <fullName evidence="3">Thioredoxin family protein</fullName>
    </submittedName>
</protein>
<feature type="domain" description="Thioredoxin" evidence="2">
    <location>
        <begin position="14"/>
        <end position="134"/>
    </location>
</feature>
<accession>A0ABP9PN71</accession>
<feature type="chain" id="PRO_5045040633" evidence="1">
    <location>
        <begin position="19"/>
        <end position="186"/>
    </location>
</feature>
<dbReference type="InterPro" id="IPR047262">
    <property type="entry name" value="PRX-like1"/>
</dbReference>
<keyword evidence="1" id="KW-0732">Signal</keyword>
<dbReference type="SUPFAM" id="SSF52833">
    <property type="entry name" value="Thioredoxin-like"/>
    <property type="match status" value="1"/>
</dbReference>
<keyword evidence="4" id="KW-1185">Reference proteome</keyword>
<dbReference type="Gene3D" id="3.40.30.10">
    <property type="entry name" value="Glutaredoxin"/>
    <property type="match status" value="1"/>
</dbReference>
<dbReference type="InterPro" id="IPR013740">
    <property type="entry name" value="Redoxin"/>
</dbReference>
<proteinExistence type="predicted"/>
<organism evidence="3 4">
    <name type="scientific">Prosthecobacter algae</name>
    <dbReference type="NCBI Taxonomy" id="1144682"/>
    <lineage>
        <taxon>Bacteria</taxon>
        <taxon>Pseudomonadati</taxon>
        <taxon>Verrucomicrobiota</taxon>
        <taxon>Verrucomicrobiia</taxon>
        <taxon>Verrucomicrobiales</taxon>
        <taxon>Verrucomicrobiaceae</taxon>
        <taxon>Prosthecobacter</taxon>
    </lineage>
</organism>
<evidence type="ECO:0000313" key="4">
    <source>
        <dbReference type="Proteomes" id="UP001499852"/>
    </source>
</evidence>
<comment type="caution">
    <text evidence="3">The sequence shown here is derived from an EMBL/GenBank/DDBJ whole genome shotgun (WGS) entry which is preliminary data.</text>
</comment>
<evidence type="ECO:0000256" key="1">
    <source>
        <dbReference type="SAM" id="SignalP"/>
    </source>
</evidence>
<dbReference type="PANTHER" id="PTHR43640:SF1">
    <property type="entry name" value="THIOREDOXIN-DEPENDENT PEROXIREDOXIN"/>
    <property type="match status" value="1"/>
</dbReference>